<name>I3WX73_9CAUD</name>
<evidence type="ECO:0000313" key="3">
    <source>
        <dbReference type="Proteomes" id="UP000006060"/>
    </source>
</evidence>
<feature type="region of interest" description="Disordered" evidence="1">
    <location>
        <begin position="1"/>
        <end position="53"/>
    </location>
</feature>
<organism evidence="2 3">
    <name type="scientific">Mycobacterium phage Aeneas</name>
    <dbReference type="NCBI Taxonomy" id="1168595"/>
    <lineage>
        <taxon>Viruses</taxon>
        <taxon>Duplodnaviria</taxon>
        <taxon>Heunggongvirae</taxon>
        <taxon>Uroviricota</taxon>
        <taxon>Caudoviricetes</taxon>
        <taxon>Fromanvirus</taxon>
        <taxon>Fromanvirus nepal</taxon>
    </lineage>
</organism>
<protein>
    <submittedName>
        <fullName evidence="2">Uncharacterized protein</fullName>
    </submittedName>
</protein>
<proteinExistence type="predicted"/>
<dbReference type="Proteomes" id="UP000006060">
    <property type="component" value="Genome"/>
</dbReference>
<accession>I3WX73</accession>
<dbReference type="EMBL" id="JQ809703">
    <property type="protein sequence ID" value="AFL48101.1"/>
    <property type="molecule type" value="Genomic_DNA"/>
</dbReference>
<evidence type="ECO:0000313" key="2">
    <source>
        <dbReference type="EMBL" id="AFL48101.1"/>
    </source>
</evidence>
<feature type="compositionally biased region" description="Low complexity" evidence="1">
    <location>
        <begin position="33"/>
        <end position="44"/>
    </location>
</feature>
<dbReference type="GeneID" id="18564276"/>
<sequence>MPRPGRPRNDRLTSTLSLEHREPVSAVRKARSRPAASTSSALTRNRSGFELAA</sequence>
<dbReference type="RefSeq" id="YP_009016361.1">
    <property type="nucleotide sequence ID" value="NC_023723.1"/>
</dbReference>
<reference evidence="3" key="1">
    <citation type="submission" date="2012-03" db="EMBL/GenBank/DDBJ databases">
        <authorList>
            <person name="Morrell J.D."/>
            <person name="Brighton A.K."/>
            <person name="Fisher J.N.B."/>
            <person name="Sheflo M.A."/>
            <person name="Adawi E.C."/>
            <person name="Christiansen M.R."/>
            <person name="Ferguson N.C."/>
            <person name="Gardner A.V."/>
            <person name="Irons D.L."/>
            <person name="Jensen J.D."/>
            <person name="Kennedy A.K."/>
            <person name="Lloyd J.S."/>
            <person name="Marlow S.C."/>
            <person name="Mason S.J."/>
            <person name="McCord T.M."/>
            <person name="Merrill B.D."/>
            <person name="Nelson E.P."/>
            <person name="Norton C.S."/>
            <person name="Pettersson S.M."/>
            <person name="Poe D.E."/>
            <person name="Russell R.C."/>
            <person name="Smith T.C."/>
            <person name="Sullivan S."/>
            <person name="Williams K.R."/>
            <person name="Breakwell D.P."/>
            <person name="Grose J.H."/>
            <person name="Burnett S.H."/>
            <person name="Wang X."/>
            <person name="Crowell R."/>
            <person name="Bostrom M.A."/>
            <person name="Burke M."/>
            <person name="Wright G.M."/>
            <person name="Gregory S.G."/>
            <person name="Colman S.D."/>
            <person name="Bradley K.W."/>
            <person name="Khaja R."/>
            <person name="Lewis M.F."/>
            <person name="Barker L.P."/>
            <person name="Asai D.J."/>
            <person name="Bowman C.A."/>
            <person name="Russell D.A."/>
            <person name="Pope W.H."/>
            <person name="Jacobs-Sera D."/>
            <person name="Hendrix R.W."/>
            <person name="Hatfull G.F."/>
        </authorList>
    </citation>
    <scope>NUCLEOTIDE SEQUENCE [LARGE SCALE GENOMIC DNA]</scope>
</reference>
<gene>
    <name evidence="2" type="ORF">AENEAS_97</name>
</gene>
<evidence type="ECO:0000256" key="1">
    <source>
        <dbReference type="SAM" id="MobiDB-lite"/>
    </source>
</evidence>
<dbReference type="KEGG" id="vg:18564276"/>